<dbReference type="OrthoDB" id="5507982at2"/>
<gene>
    <name evidence="5" type="primary">recX</name>
    <name evidence="7" type="ORF">SAMN04244559_00802</name>
</gene>
<dbReference type="Gene3D" id="1.10.10.10">
    <property type="entry name" value="Winged helix-like DNA-binding domain superfamily/Winged helix DNA-binding domain"/>
    <property type="match status" value="1"/>
</dbReference>
<keyword evidence="8" id="KW-1185">Reference proteome</keyword>
<evidence type="ECO:0000313" key="7">
    <source>
        <dbReference type="EMBL" id="SEH29093.1"/>
    </source>
</evidence>
<feature type="domain" description="RecX second three-helical" evidence="6">
    <location>
        <begin position="75"/>
        <end position="115"/>
    </location>
</feature>
<dbReference type="Pfam" id="PF02631">
    <property type="entry name" value="RecX_HTH2"/>
    <property type="match status" value="1"/>
</dbReference>
<dbReference type="GO" id="GO:0006282">
    <property type="term" value="P:regulation of DNA repair"/>
    <property type="evidence" value="ECO:0007669"/>
    <property type="project" value="UniProtKB-UniRule"/>
</dbReference>
<dbReference type="PANTHER" id="PTHR33602:SF1">
    <property type="entry name" value="REGULATORY PROTEIN RECX FAMILY PROTEIN"/>
    <property type="match status" value="1"/>
</dbReference>
<evidence type="ECO:0000259" key="6">
    <source>
        <dbReference type="Pfam" id="PF02631"/>
    </source>
</evidence>
<dbReference type="Proteomes" id="UP000182983">
    <property type="component" value="Unassembled WGS sequence"/>
</dbReference>
<proteinExistence type="inferred from homology"/>
<accession>A0A1H6H563</accession>
<sequence length="180" mass="19542">MTGRAGRIPPQITASYIENAAMHYLERFASSRANLRRVLMGKVRRSLAHWGGEMAEAEAIVDAAIIRLMGLGYLDDAAYADLKVRGLARRGGSVRAIRATLSAKGVESETVAAALTELGPDPDRAAALAFARRRRLGPFRQPEARADHRNRDLASLGRAGFSWEIARAVIDGDGTEPDFN</sequence>
<comment type="function">
    <text evidence="5">Modulates RecA activity.</text>
</comment>
<keyword evidence="4 5" id="KW-0963">Cytoplasm</keyword>
<evidence type="ECO:0000256" key="5">
    <source>
        <dbReference type="HAMAP-Rule" id="MF_01114"/>
    </source>
</evidence>
<reference evidence="8" key="1">
    <citation type="submission" date="2016-10" db="EMBL/GenBank/DDBJ databases">
        <authorList>
            <person name="Varghese N."/>
            <person name="Submissions S."/>
        </authorList>
    </citation>
    <scope>NUCLEOTIDE SEQUENCE [LARGE SCALE GENOMIC DNA]</scope>
    <source>
        <strain evidence="8">DSM 13234</strain>
    </source>
</reference>
<dbReference type="HAMAP" id="MF_01114">
    <property type="entry name" value="RecX"/>
    <property type="match status" value="1"/>
</dbReference>
<name>A0A1H6H563_MAGFU</name>
<evidence type="ECO:0000256" key="3">
    <source>
        <dbReference type="ARBA" id="ARBA00018111"/>
    </source>
</evidence>
<dbReference type="InterPro" id="IPR036388">
    <property type="entry name" value="WH-like_DNA-bd_sf"/>
</dbReference>
<comment type="subcellular location">
    <subcellularLocation>
        <location evidence="1 5">Cytoplasm</location>
    </subcellularLocation>
</comment>
<evidence type="ECO:0000256" key="2">
    <source>
        <dbReference type="ARBA" id="ARBA00009695"/>
    </source>
</evidence>
<comment type="similarity">
    <text evidence="2 5">Belongs to the RecX family.</text>
</comment>
<dbReference type="EMBL" id="FNWO01000002">
    <property type="protein sequence ID" value="SEH29093.1"/>
    <property type="molecule type" value="Genomic_DNA"/>
</dbReference>
<evidence type="ECO:0000313" key="8">
    <source>
        <dbReference type="Proteomes" id="UP000182983"/>
    </source>
</evidence>
<dbReference type="GO" id="GO:0005737">
    <property type="term" value="C:cytoplasm"/>
    <property type="evidence" value="ECO:0007669"/>
    <property type="project" value="UniProtKB-SubCell"/>
</dbReference>
<dbReference type="InterPro" id="IPR053924">
    <property type="entry name" value="RecX_HTH_2nd"/>
</dbReference>
<evidence type="ECO:0000256" key="4">
    <source>
        <dbReference type="ARBA" id="ARBA00022490"/>
    </source>
</evidence>
<dbReference type="InterPro" id="IPR003783">
    <property type="entry name" value="Regulatory_RecX"/>
</dbReference>
<dbReference type="RefSeq" id="WP_074765739.1">
    <property type="nucleotide sequence ID" value="NZ_FNWO01000002.1"/>
</dbReference>
<dbReference type="PANTHER" id="PTHR33602">
    <property type="entry name" value="REGULATORY PROTEIN RECX FAMILY PROTEIN"/>
    <property type="match status" value="1"/>
</dbReference>
<dbReference type="AlphaFoldDB" id="A0A1H6H563"/>
<protein>
    <recommendedName>
        <fullName evidence="3 5">Regulatory protein RecX</fullName>
    </recommendedName>
</protein>
<evidence type="ECO:0000256" key="1">
    <source>
        <dbReference type="ARBA" id="ARBA00004496"/>
    </source>
</evidence>
<organism evidence="7 8">
    <name type="scientific">Magnetospirillum fulvum</name>
    <name type="common">Rhodospirillum fulvum</name>
    <dbReference type="NCBI Taxonomy" id="1082"/>
    <lineage>
        <taxon>Bacteria</taxon>
        <taxon>Pseudomonadati</taxon>
        <taxon>Pseudomonadota</taxon>
        <taxon>Alphaproteobacteria</taxon>
        <taxon>Rhodospirillales</taxon>
        <taxon>Rhodospirillaceae</taxon>
        <taxon>Magnetospirillum</taxon>
    </lineage>
</organism>